<dbReference type="AlphaFoldDB" id="A0AAD5USW2"/>
<accession>A0AAD5USW2</accession>
<gene>
    <name evidence="2" type="ORF">NLI96_g13385</name>
</gene>
<evidence type="ECO:0000313" key="3">
    <source>
        <dbReference type="Proteomes" id="UP001212997"/>
    </source>
</evidence>
<feature type="region of interest" description="Disordered" evidence="1">
    <location>
        <begin position="100"/>
        <end position="134"/>
    </location>
</feature>
<sequence>MLLHEHALHPEMRGDGRDLAGLVRLHAADRHERVGALRERVGDEVFELARLVAAERKAAVAVLALRIQLDLAAEVRAQALERLDRRRAERERITGETLQIHRQAPGGGGREFESVGHGRHAVSRWKNDRQDRAK</sequence>
<protein>
    <submittedName>
        <fullName evidence="2">Uncharacterized protein</fullName>
    </submittedName>
</protein>
<comment type="caution">
    <text evidence="2">The sequence shown here is derived from an EMBL/GenBank/DDBJ whole genome shotgun (WGS) entry which is preliminary data.</text>
</comment>
<dbReference type="EMBL" id="JANAWD010002223">
    <property type="protein sequence ID" value="KAJ3472248.1"/>
    <property type="molecule type" value="Genomic_DNA"/>
</dbReference>
<dbReference type="Proteomes" id="UP001212997">
    <property type="component" value="Unassembled WGS sequence"/>
</dbReference>
<evidence type="ECO:0000256" key="1">
    <source>
        <dbReference type="SAM" id="MobiDB-lite"/>
    </source>
</evidence>
<name>A0AAD5USW2_9APHY</name>
<evidence type="ECO:0000313" key="2">
    <source>
        <dbReference type="EMBL" id="KAJ3472248.1"/>
    </source>
</evidence>
<feature type="compositionally biased region" description="Basic and acidic residues" evidence="1">
    <location>
        <begin position="125"/>
        <end position="134"/>
    </location>
</feature>
<reference evidence="2" key="1">
    <citation type="submission" date="2022-07" db="EMBL/GenBank/DDBJ databases">
        <title>Genome Sequence of Physisporinus lineatus.</title>
        <authorList>
            <person name="Buettner E."/>
        </authorList>
    </citation>
    <scope>NUCLEOTIDE SEQUENCE</scope>
    <source>
        <strain evidence="2">VT162</strain>
    </source>
</reference>
<proteinExistence type="predicted"/>
<organism evidence="2 3">
    <name type="scientific">Meripilus lineatus</name>
    <dbReference type="NCBI Taxonomy" id="2056292"/>
    <lineage>
        <taxon>Eukaryota</taxon>
        <taxon>Fungi</taxon>
        <taxon>Dikarya</taxon>
        <taxon>Basidiomycota</taxon>
        <taxon>Agaricomycotina</taxon>
        <taxon>Agaricomycetes</taxon>
        <taxon>Polyporales</taxon>
        <taxon>Meripilaceae</taxon>
        <taxon>Meripilus</taxon>
    </lineage>
</organism>
<keyword evidence="3" id="KW-1185">Reference proteome</keyword>